<comment type="cofactor">
    <cofactor evidence="1">
        <name>Mn(2+)</name>
        <dbReference type="ChEBI" id="CHEBI:29035"/>
    </cofactor>
</comment>
<dbReference type="EMBL" id="JBHRSW010000029">
    <property type="protein sequence ID" value="MFC3122628.1"/>
    <property type="molecule type" value="Genomic_DNA"/>
</dbReference>
<comment type="cofactor">
    <cofactor evidence="10">
        <name>Mg(2+)</name>
        <dbReference type="ChEBI" id="CHEBI:18420"/>
    </cofactor>
    <cofactor evidence="10">
        <name>Mn(2+)</name>
        <dbReference type="ChEBI" id="CHEBI:29035"/>
    </cofactor>
    <text evidence="10">Binds 1 divalent metal cation per subunit; can use either Mg(2+) or Mn(2+).</text>
</comment>
<dbReference type="InterPro" id="IPR026533">
    <property type="entry name" value="NTPase/PRRC1"/>
</dbReference>
<protein>
    <recommendedName>
        <fullName evidence="10">Inosine/xanthosine triphosphatase</fullName>
        <shortName evidence="10">ITPase/XTPase</shortName>
        <ecNumber evidence="10">3.6.1.73</ecNumber>
    </recommendedName>
    <alternativeName>
        <fullName evidence="10">Non-canonical purine NTP phosphatase</fullName>
    </alternativeName>
    <alternativeName>
        <fullName evidence="10">Non-standard purine NTP phosphatase</fullName>
    </alternativeName>
    <alternativeName>
        <fullName evidence="10">Nucleoside-triphosphate phosphatase</fullName>
        <shortName evidence="10">NTPase</shortName>
    </alternativeName>
</protein>
<dbReference type="PANTHER" id="PTHR34699">
    <property type="match status" value="1"/>
</dbReference>
<evidence type="ECO:0000256" key="6">
    <source>
        <dbReference type="ARBA" id="ARBA00023080"/>
    </source>
</evidence>
<dbReference type="RefSeq" id="WP_376920754.1">
    <property type="nucleotide sequence ID" value="NZ_JBHRSW010000029.1"/>
</dbReference>
<evidence type="ECO:0000256" key="8">
    <source>
        <dbReference type="ARBA" id="ARBA00048174"/>
    </source>
</evidence>
<organism evidence="12 13">
    <name type="scientific">Agaribacter flavus</name>
    <dbReference type="NCBI Taxonomy" id="1902781"/>
    <lineage>
        <taxon>Bacteria</taxon>
        <taxon>Pseudomonadati</taxon>
        <taxon>Pseudomonadota</taxon>
        <taxon>Gammaproteobacteria</taxon>
        <taxon>Alteromonadales</taxon>
        <taxon>Alteromonadaceae</taxon>
        <taxon>Agaribacter</taxon>
    </lineage>
</organism>
<name>A0ABV7FQQ9_9ALTE</name>
<keyword evidence="6 10" id="KW-0546">Nucleotide metabolism</keyword>
<comment type="similarity">
    <text evidence="10">Belongs to the YjjX NTPase family.</text>
</comment>
<keyword evidence="7 10" id="KW-0464">Manganese</keyword>
<keyword evidence="4 10" id="KW-0378">Hydrolase</keyword>
<evidence type="ECO:0000256" key="1">
    <source>
        <dbReference type="ARBA" id="ARBA00001936"/>
    </source>
</evidence>
<dbReference type="Proteomes" id="UP001595478">
    <property type="component" value="Unassembled WGS sequence"/>
</dbReference>
<reference evidence="13" key="1">
    <citation type="journal article" date="2019" name="Int. J. Syst. Evol. Microbiol.">
        <title>The Global Catalogue of Microorganisms (GCM) 10K type strain sequencing project: providing services to taxonomists for standard genome sequencing and annotation.</title>
        <authorList>
            <consortium name="The Broad Institute Genomics Platform"/>
            <consortium name="The Broad Institute Genome Sequencing Center for Infectious Disease"/>
            <person name="Wu L."/>
            <person name="Ma J."/>
        </authorList>
    </citation>
    <scope>NUCLEOTIDE SEQUENCE [LARGE SCALE GENOMIC DNA]</scope>
    <source>
        <strain evidence="13">KCTC 52473</strain>
    </source>
</reference>
<evidence type="ECO:0000313" key="13">
    <source>
        <dbReference type="Proteomes" id="UP001595478"/>
    </source>
</evidence>
<dbReference type="InterPro" id="IPR029001">
    <property type="entry name" value="ITPase-like_fam"/>
</dbReference>
<comment type="catalytic activity">
    <reaction evidence="9 10">
        <text>XTP + H2O = XDP + phosphate + H(+)</text>
        <dbReference type="Rhea" id="RHEA:28406"/>
        <dbReference type="ChEBI" id="CHEBI:15377"/>
        <dbReference type="ChEBI" id="CHEBI:15378"/>
        <dbReference type="ChEBI" id="CHEBI:43474"/>
        <dbReference type="ChEBI" id="CHEBI:59884"/>
        <dbReference type="ChEBI" id="CHEBI:61314"/>
        <dbReference type="EC" id="3.6.1.73"/>
    </reaction>
</comment>
<keyword evidence="13" id="KW-1185">Reference proteome</keyword>
<gene>
    <name evidence="12" type="primary">yjjX</name>
    <name evidence="12" type="ORF">ACFOHL_13465</name>
</gene>
<feature type="domain" description="Non-canonical purine NTP phosphatase/PRRC1" evidence="11">
    <location>
        <begin position="9"/>
        <end position="183"/>
    </location>
</feature>
<evidence type="ECO:0000256" key="4">
    <source>
        <dbReference type="ARBA" id="ARBA00022801"/>
    </source>
</evidence>
<accession>A0ABV7FQQ9</accession>
<dbReference type="EC" id="3.6.1.73" evidence="10"/>
<keyword evidence="3 10" id="KW-0547">Nucleotide-binding</keyword>
<sequence length="197" mass="21439">MSKFKVWVGSKNPVKVKAAEAAFKAMFNEYEIIAEGVAVASGVPDQPMNYQETRDGAKNRVEALLSRFSASPTTDSDTEVEKTYFIAFEGGVDLFEGQPNTFAIICISDGNTMVFGQTASLPLPPCVFEKLLSGQELGHAMDSLFNTINIKQKGGAIGQLTQGLETRQSTYTSACVLALAPFVHKRLFIDNDTKNNQ</sequence>
<dbReference type="NCBIfam" id="NF003459">
    <property type="entry name" value="PRK05074.1"/>
    <property type="match status" value="1"/>
</dbReference>
<evidence type="ECO:0000256" key="2">
    <source>
        <dbReference type="ARBA" id="ARBA00022723"/>
    </source>
</evidence>
<evidence type="ECO:0000256" key="9">
    <source>
        <dbReference type="ARBA" id="ARBA00048781"/>
    </source>
</evidence>
<dbReference type="NCBIfam" id="TIGR00258">
    <property type="entry name" value="inosine/xanthosine triphosphatase"/>
    <property type="match status" value="1"/>
</dbReference>
<comment type="subunit">
    <text evidence="10">Homodimer.</text>
</comment>
<comment type="caution">
    <text evidence="10">Lacks conserved residue(s) required for the propagation of feature annotation.</text>
</comment>
<dbReference type="HAMAP" id="MF_00648">
    <property type="entry name" value="Non_canon_purine_NTPase_YjjX"/>
    <property type="match status" value="1"/>
</dbReference>
<comment type="function">
    <text evidence="10">Phosphatase that hydrolyzes non-canonical purine nucleotides such as XTP and ITP to their respective diphosphate derivatives. Probably excludes non-canonical purines from DNA/RNA precursor pool, thus preventing their incorporation into DNA/RNA and avoiding chromosomal lesions.</text>
</comment>
<comment type="catalytic activity">
    <reaction evidence="8 10">
        <text>ITP + H2O = IDP + phosphate + H(+)</text>
        <dbReference type="Rhea" id="RHEA:28330"/>
        <dbReference type="ChEBI" id="CHEBI:15377"/>
        <dbReference type="ChEBI" id="CHEBI:15378"/>
        <dbReference type="ChEBI" id="CHEBI:43474"/>
        <dbReference type="ChEBI" id="CHEBI:58280"/>
        <dbReference type="ChEBI" id="CHEBI:61402"/>
        <dbReference type="EC" id="3.6.1.73"/>
    </reaction>
</comment>
<keyword evidence="5 10" id="KW-0460">Magnesium</keyword>
<proteinExistence type="inferred from homology"/>
<evidence type="ECO:0000256" key="3">
    <source>
        <dbReference type="ARBA" id="ARBA00022741"/>
    </source>
</evidence>
<comment type="caution">
    <text evidence="12">The sequence shown here is derived from an EMBL/GenBank/DDBJ whole genome shotgun (WGS) entry which is preliminary data.</text>
</comment>
<dbReference type="InterPro" id="IPR050299">
    <property type="entry name" value="YjjX_NTPase"/>
</dbReference>
<keyword evidence="2 10" id="KW-0479">Metal-binding</keyword>
<dbReference type="PANTHER" id="PTHR34699:SF2">
    <property type="entry name" value="NON-CANONICAL PURINE NTP PHOSPHATASE_PRRC1 DOMAIN-CONTAINING PROTEIN"/>
    <property type="match status" value="1"/>
</dbReference>
<evidence type="ECO:0000313" key="12">
    <source>
        <dbReference type="EMBL" id="MFC3122628.1"/>
    </source>
</evidence>
<dbReference type="SUPFAM" id="SSF52972">
    <property type="entry name" value="ITPase-like"/>
    <property type="match status" value="1"/>
</dbReference>
<evidence type="ECO:0000256" key="5">
    <source>
        <dbReference type="ARBA" id="ARBA00022842"/>
    </source>
</evidence>
<feature type="binding site" evidence="10">
    <location>
        <position position="75"/>
    </location>
    <ligand>
        <name>Mg(2+)</name>
        <dbReference type="ChEBI" id="CHEBI:18420"/>
    </ligand>
</feature>
<dbReference type="InterPro" id="IPR002786">
    <property type="entry name" value="Non_canon_purine_NTPase"/>
</dbReference>
<evidence type="ECO:0000256" key="10">
    <source>
        <dbReference type="HAMAP-Rule" id="MF_00648"/>
    </source>
</evidence>
<dbReference type="Gene3D" id="3.90.950.10">
    <property type="match status" value="1"/>
</dbReference>
<evidence type="ECO:0000259" key="11">
    <source>
        <dbReference type="Pfam" id="PF01931"/>
    </source>
</evidence>
<evidence type="ECO:0000256" key="7">
    <source>
        <dbReference type="ARBA" id="ARBA00023211"/>
    </source>
</evidence>
<dbReference type="GO" id="GO:0016787">
    <property type="term" value="F:hydrolase activity"/>
    <property type="evidence" value="ECO:0007669"/>
    <property type="project" value="UniProtKB-KW"/>
</dbReference>
<dbReference type="Pfam" id="PF01931">
    <property type="entry name" value="NTPase_I-T"/>
    <property type="match status" value="1"/>
</dbReference>